<accession>A0A940NRZ0</accession>
<proteinExistence type="predicted"/>
<dbReference type="AlphaFoldDB" id="A0A940NRZ0"/>
<feature type="region of interest" description="Disordered" evidence="1">
    <location>
        <begin position="75"/>
        <end position="109"/>
    </location>
</feature>
<evidence type="ECO:0000313" key="3">
    <source>
        <dbReference type="Proteomes" id="UP000682134"/>
    </source>
</evidence>
<dbReference type="EMBL" id="JAGIYQ010000001">
    <property type="protein sequence ID" value="MBP0723808.1"/>
    <property type="molecule type" value="Genomic_DNA"/>
</dbReference>
<evidence type="ECO:0000313" key="2">
    <source>
        <dbReference type="EMBL" id="MBP0723808.1"/>
    </source>
</evidence>
<comment type="caution">
    <text evidence="2">The sequence shown here is derived from an EMBL/GenBank/DDBJ whole genome shotgun (WGS) entry which is preliminary data.</text>
</comment>
<dbReference type="Proteomes" id="UP000682134">
    <property type="component" value="Unassembled WGS sequence"/>
</dbReference>
<name>A0A940NRZ0_9BACI</name>
<feature type="compositionally biased region" description="Low complexity" evidence="1">
    <location>
        <begin position="80"/>
        <end position="109"/>
    </location>
</feature>
<dbReference type="RefSeq" id="WP_209402222.1">
    <property type="nucleotide sequence ID" value="NZ_JAGIYQ010000001.1"/>
</dbReference>
<organism evidence="2 3">
    <name type="scientific">Gottfriedia endophytica</name>
    <dbReference type="NCBI Taxonomy" id="2820819"/>
    <lineage>
        <taxon>Bacteria</taxon>
        <taxon>Bacillati</taxon>
        <taxon>Bacillota</taxon>
        <taxon>Bacilli</taxon>
        <taxon>Bacillales</taxon>
        <taxon>Bacillaceae</taxon>
        <taxon>Gottfriedia</taxon>
    </lineage>
</organism>
<evidence type="ECO:0000256" key="1">
    <source>
        <dbReference type="SAM" id="MobiDB-lite"/>
    </source>
</evidence>
<gene>
    <name evidence="2" type="ORF">J5Y03_01260</name>
</gene>
<protein>
    <recommendedName>
        <fullName evidence="4">Spore coat protein</fullName>
    </recommendedName>
</protein>
<keyword evidence="3" id="KW-1185">Reference proteome</keyword>
<evidence type="ECO:0008006" key="4">
    <source>
        <dbReference type="Google" id="ProtNLM"/>
    </source>
</evidence>
<sequence length="109" mass="12692">MKPLTGKELEYIVDSLSNEDLLIKQCINAFIHTNNPLVKQEVSKLTTSLQQHNQKLMGLLSQHLDIAPKTLEEAQALSTQQQQQMQPHIQQFNQQNMQPYNQQFNQHRQ</sequence>
<reference evidence="2" key="1">
    <citation type="submission" date="2021-04" db="EMBL/GenBank/DDBJ databases">
        <title>Genome seq and assembly of Bacillus sp.</title>
        <authorList>
            <person name="Chhetri G."/>
        </authorList>
    </citation>
    <scope>NUCLEOTIDE SEQUENCE</scope>
    <source>
        <strain evidence="2">RG28</strain>
    </source>
</reference>